<gene>
    <name evidence="2" type="ORF">GCM10010981_04930</name>
</gene>
<name>A0ABQ1FMJ0_9GAMM</name>
<evidence type="ECO:0000313" key="2">
    <source>
        <dbReference type="EMBL" id="GGA19923.1"/>
    </source>
</evidence>
<dbReference type="PANTHER" id="PTHR40254">
    <property type="entry name" value="BLR0577 PROTEIN"/>
    <property type="match status" value="1"/>
</dbReference>
<keyword evidence="3" id="KW-1185">Reference proteome</keyword>
<organism evidence="2 3">
    <name type="scientific">Dyella nitratireducens</name>
    <dbReference type="NCBI Taxonomy" id="1849580"/>
    <lineage>
        <taxon>Bacteria</taxon>
        <taxon>Pseudomonadati</taxon>
        <taxon>Pseudomonadota</taxon>
        <taxon>Gammaproteobacteria</taxon>
        <taxon>Lysobacterales</taxon>
        <taxon>Rhodanobacteraceae</taxon>
        <taxon>Dyella</taxon>
    </lineage>
</organism>
<sequence>MANIAIIGGGATGASVFGALLAHDAPDTVHWVTGSEGGTGRGVAYGAAHDHHLLNVRASGMGLYLDADDDFAQYSSRHRPGSQPTDFLPRRLFGEYIEAQLSKRLHHAQQRDRHFAIEPFTATRLRATRNGYEITLNNGESVTADHVVLALGALTPRPLRTVSERALASGAYVLDPWSLTQRSIQPRRLTVIGTGLTAVDTLISASIRWPDIELVAVSRHGLLPFVHPALPIAPYPHQAELNAKLMACEGPAPIFAEIRRLFREQQGLDWRSVIDGMRPINARLWQAFTPRQRRQFLRHVRWLWESSRHRLAPEPAEIIQQLRDEGRLHVYAARVLDVDGAGPLNVTLRSRANQVATTLQSDIVVQATGLDTAVAFAEHSLLAGLLKDGLAIADPLNLGVLAQPDGQLINAAGDVQHGLYAIGSLVRGNLWECTAMPEIRVAANALAAQLNTRSVLQPDLATTL</sequence>
<proteinExistence type="predicted"/>
<dbReference type="InterPro" id="IPR036188">
    <property type="entry name" value="FAD/NAD-bd_sf"/>
</dbReference>
<reference evidence="3" key="1">
    <citation type="journal article" date="2019" name="Int. J. Syst. Evol. Microbiol.">
        <title>The Global Catalogue of Microorganisms (GCM) 10K type strain sequencing project: providing services to taxonomists for standard genome sequencing and annotation.</title>
        <authorList>
            <consortium name="The Broad Institute Genomics Platform"/>
            <consortium name="The Broad Institute Genome Sequencing Center for Infectious Disease"/>
            <person name="Wu L."/>
            <person name="Ma J."/>
        </authorList>
    </citation>
    <scope>NUCLEOTIDE SEQUENCE [LARGE SCALE GENOMIC DNA]</scope>
    <source>
        <strain evidence="3">CGMCC 1.15439</strain>
    </source>
</reference>
<dbReference type="RefSeq" id="WP_188792675.1">
    <property type="nucleotide sequence ID" value="NZ_BMJA01000001.1"/>
</dbReference>
<dbReference type="InterPro" id="IPR038732">
    <property type="entry name" value="HpyO/CreE_NAD-binding"/>
</dbReference>
<dbReference type="Gene3D" id="3.50.50.60">
    <property type="entry name" value="FAD/NAD(P)-binding domain"/>
    <property type="match status" value="2"/>
</dbReference>
<dbReference type="PANTHER" id="PTHR40254:SF1">
    <property type="entry name" value="BLR0577 PROTEIN"/>
    <property type="match status" value="1"/>
</dbReference>
<evidence type="ECO:0000259" key="1">
    <source>
        <dbReference type="Pfam" id="PF13454"/>
    </source>
</evidence>
<comment type="caution">
    <text evidence="2">The sequence shown here is derived from an EMBL/GenBank/DDBJ whole genome shotgun (WGS) entry which is preliminary data.</text>
</comment>
<evidence type="ECO:0000313" key="3">
    <source>
        <dbReference type="Proteomes" id="UP000620046"/>
    </source>
</evidence>
<feature type="domain" description="FAD-dependent urate hydroxylase HpyO/Asp monooxygenase CreE-like FAD/NAD(P)-binding" evidence="1">
    <location>
        <begin position="5"/>
        <end position="153"/>
    </location>
</feature>
<dbReference type="Pfam" id="PF13454">
    <property type="entry name" value="NAD_binding_9"/>
    <property type="match status" value="1"/>
</dbReference>
<dbReference type="SUPFAM" id="SSF51905">
    <property type="entry name" value="FAD/NAD(P)-binding domain"/>
    <property type="match status" value="2"/>
</dbReference>
<accession>A0ABQ1FMJ0</accession>
<protein>
    <submittedName>
        <fullName evidence="2">Pyridine nucleotide-disulfide oxidoreductase</fullName>
    </submittedName>
</protein>
<dbReference type="EMBL" id="BMJA01000001">
    <property type="protein sequence ID" value="GGA19923.1"/>
    <property type="molecule type" value="Genomic_DNA"/>
</dbReference>
<dbReference type="Proteomes" id="UP000620046">
    <property type="component" value="Unassembled WGS sequence"/>
</dbReference>
<dbReference type="InterPro" id="IPR052189">
    <property type="entry name" value="L-asp_N-monooxygenase_NS-form"/>
</dbReference>